<dbReference type="Proteomes" id="UP001465976">
    <property type="component" value="Unassembled WGS sequence"/>
</dbReference>
<name>A0ABR3EJ61_9AGAR</name>
<feature type="region of interest" description="Disordered" evidence="1">
    <location>
        <begin position="404"/>
        <end position="424"/>
    </location>
</feature>
<keyword evidence="3" id="KW-1185">Reference proteome</keyword>
<organism evidence="2 3">
    <name type="scientific">Marasmius crinis-equi</name>
    <dbReference type="NCBI Taxonomy" id="585013"/>
    <lineage>
        <taxon>Eukaryota</taxon>
        <taxon>Fungi</taxon>
        <taxon>Dikarya</taxon>
        <taxon>Basidiomycota</taxon>
        <taxon>Agaricomycotina</taxon>
        <taxon>Agaricomycetes</taxon>
        <taxon>Agaricomycetidae</taxon>
        <taxon>Agaricales</taxon>
        <taxon>Marasmiineae</taxon>
        <taxon>Marasmiaceae</taxon>
        <taxon>Marasmius</taxon>
    </lineage>
</organism>
<accession>A0ABR3EJ61</accession>
<dbReference type="SUPFAM" id="SSF54001">
    <property type="entry name" value="Cysteine proteinases"/>
    <property type="match status" value="1"/>
</dbReference>
<dbReference type="InterPro" id="IPR038765">
    <property type="entry name" value="Papain-like_cys_pep_sf"/>
</dbReference>
<evidence type="ECO:0000256" key="1">
    <source>
        <dbReference type="SAM" id="MobiDB-lite"/>
    </source>
</evidence>
<evidence type="ECO:0000313" key="2">
    <source>
        <dbReference type="EMBL" id="KAL0562918.1"/>
    </source>
</evidence>
<dbReference type="EMBL" id="JBAHYK010004239">
    <property type="protein sequence ID" value="KAL0562918.1"/>
    <property type="molecule type" value="Genomic_DNA"/>
</dbReference>
<gene>
    <name evidence="2" type="ORF">V5O48_019160</name>
</gene>
<evidence type="ECO:0000313" key="3">
    <source>
        <dbReference type="Proteomes" id="UP001465976"/>
    </source>
</evidence>
<sequence length="424" mass="47766">IPDSLKSLLPSPEIPVNDFIVLNLPEQSESLVSYPAPKWFCSEAPSSTLDGALIFDIVSKKSIPPTNTLTTLRDAIGQEWLDGAKLVIDPRFKSRRPLPLWVVTLWRMLADIKDKQETWKDAQHFVAMEVSKRNVHPHYPTVESVLGDVPWNGEVQSGTFMFPTHRFSQLLRPDQLCDDITQAMTAVLQEQCKGDDGSHRGNMIAASRFYSAIQVAVERNRLGDGKKLPQLLKAVEDATSRNPKLKLWFPVLYRSHEIVVCVDFGKNVVIYGDSIAVMPPPTLVMNTIQKWLKARYKKTFGFEGNQLPHGDQEDAISCIPCTVNTISHGVFGDQIWTHELRFVDRFRWFRRLVHGGDVPNPPNISLSNSQPNVVRPSLTNLLNPTEEVVFQDLIEFLEMEIRDENDTRGGASGEGGDGRKTKKD</sequence>
<reference evidence="2 3" key="1">
    <citation type="submission" date="2024-02" db="EMBL/GenBank/DDBJ databases">
        <title>A draft genome for the cacao thread blight pathogen Marasmius crinis-equi.</title>
        <authorList>
            <person name="Cohen S.P."/>
            <person name="Baruah I.K."/>
            <person name="Amoako-Attah I."/>
            <person name="Bukari Y."/>
            <person name="Meinhardt L.W."/>
            <person name="Bailey B.A."/>
        </authorList>
    </citation>
    <scope>NUCLEOTIDE SEQUENCE [LARGE SCALE GENOMIC DNA]</scope>
    <source>
        <strain evidence="2 3">GH-76</strain>
    </source>
</reference>
<protein>
    <submittedName>
        <fullName evidence="2">Uncharacterized protein</fullName>
    </submittedName>
</protein>
<comment type="caution">
    <text evidence="2">The sequence shown here is derived from an EMBL/GenBank/DDBJ whole genome shotgun (WGS) entry which is preliminary data.</text>
</comment>
<feature type="non-terminal residue" evidence="2">
    <location>
        <position position="1"/>
    </location>
</feature>
<proteinExistence type="predicted"/>